<accession>A0A9P6CGF7</accession>
<dbReference type="Gene3D" id="3.40.50.1000">
    <property type="entry name" value="HAD superfamily/HAD-like"/>
    <property type="match status" value="1"/>
</dbReference>
<dbReference type="GO" id="GO:0016791">
    <property type="term" value="F:phosphatase activity"/>
    <property type="evidence" value="ECO:0007669"/>
    <property type="project" value="UniProtKB-ARBA"/>
</dbReference>
<dbReference type="InterPro" id="IPR036412">
    <property type="entry name" value="HAD-like_sf"/>
</dbReference>
<dbReference type="PANTHER" id="PTHR46191">
    <property type="match status" value="1"/>
</dbReference>
<comment type="caution">
    <text evidence="1">The sequence shown here is derived from an EMBL/GenBank/DDBJ whole genome shotgun (WGS) entry which is preliminary data.</text>
</comment>
<dbReference type="SUPFAM" id="SSF56784">
    <property type="entry name" value="HAD-like"/>
    <property type="match status" value="1"/>
</dbReference>
<name>A0A9P6CGF7_9AGAR</name>
<keyword evidence="2" id="KW-1185">Reference proteome</keyword>
<protein>
    <submittedName>
        <fullName evidence="1">HAD-like domain-containing protein</fullName>
    </submittedName>
</protein>
<evidence type="ECO:0000313" key="1">
    <source>
        <dbReference type="EMBL" id="KAF9465007.1"/>
    </source>
</evidence>
<dbReference type="PANTHER" id="PTHR46191:SF2">
    <property type="entry name" value="HALOACID DEHALOGENASE-LIKE HYDROLASE DOMAIN-CONTAINING PROTEIN 3"/>
    <property type="match status" value="1"/>
</dbReference>
<dbReference type="EMBL" id="MU150250">
    <property type="protein sequence ID" value="KAF9465007.1"/>
    <property type="molecule type" value="Genomic_DNA"/>
</dbReference>
<reference evidence="1" key="1">
    <citation type="submission" date="2020-11" db="EMBL/GenBank/DDBJ databases">
        <authorList>
            <consortium name="DOE Joint Genome Institute"/>
            <person name="Ahrendt S."/>
            <person name="Riley R."/>
            <person name="Andreopoulos W."/>
            <person name="Labutti K."/>
            <person name="Pangilinan J."/>
            <person name="Ruiz-Duenas F.J."/>
            <person name="Barrasa J.M."/>
            <person name="Sanchez-Garcia M."/>
            <person name="Camarero S."/>
            <person name="Miyauchi S."/>
            <person name="Serrano A."/>
            <person name="Linde D."/>
            <person name="Babiker R."/>
            <person name="Drula E."/>
            <person name="Ayuso-Fernandez I."/>
            <person name="Pacheco R."/>
            <person name="Padilla G."/>
            <person name="Ferreira P."/>
            <person name="Barriuso J."/>
            <person name="Kellner H."/>
            <person name="Castanera R."/>
            <person name="Alfaro M."/>
            <person name="Ramirez L."/>
            <person name="Pisabarro A.G."/>
            <person name="Kuo A."/>
            <person name="Tritt A."/>
            <person name="Lipzen A."/>
            <person name="He G."/>
            <person name="Yan M."/>
            <person name="Ng V."/>
            <person name="Cullen D."/>
            <person name="Martin F."/>
            <person name="Rosso M.-N."/>
            <person name="Henrissat B."/>
            <person name="Hibbett D."/>
            <person name="Martinez A.T."/>
            <person name="Grigoriev I.V."/>
        </authorList>
    </citation>
    <scope>NUCLEOTIDE SEQUENCE</scope>
    <source>
        <strain evidence="1">CBS 247.69</strain>
    </source>
</reference>
<sequence>MVHLPIRLVTFDALYTLIVPRLPVHVQYSQVFAPHLGVLDPGDIRRSFRVAFRALETEQPVYNKGSQTWWSEVIKRTALGAGANAKDLDASLPKIVASLMSRFSSKEGYRAFPDAIPTIHHLRTEMNIFTAVVSNADPRVRTALHDLGFPSWLEPIVLSEEEGIEKPSPEIFRRTIARANLVSKHLGHVPIRPTECLHVGDEILSDYHGALTAGMRALLLTRPGPDGERAHKTPVTSEGTPADVVEDLESVIQWVKDHNGA</sequence>
<dbReference type="Pfam" id="PF00702">
    <property type="entry name" value="Hydrolase"/>
    <property type="match status" value="1"/>
</dbReference>
<organism evidence="1 2">
    <name type="scientific">Collybia nuda</name>
    <dbReference type="NCBI Taxonomy" id="64659"/>
    <lineage>
        <taxon>Eukaryota</taxon>
        <taxon>Fungi</taxon>
        <taxon>Dikarya</taxon>
        <taxon>Basidiomycota</taxon>
        <taxon>Agaricomycotina</taxon>
        <taxon>Agaricomycetes</taxon>
        <taxon>Agaricomycetidae</taxon>
        <taxon>Agaricales</taxon>
        <taxon>Tricholomatineae</taxon>
        <taxon>Clitocybaceae</taxon>
        <taxon>Collybia</taxon>
    </lineage>
</organism>
<dbReference type="AlphaFoldDB" id="A0A9P6CGF7"/>
<dbReference type="Proteomes" id="UP000807353">
    <property type="component" value="Unassembled WGS sequence"/>
</dbReference>
<dbReference type="GO" id="GO:0005634">
    <property type="term" value="C:nucleus"/>
    <property type="evidence" value="ECO:0007669"/>
    <property type="project" value="TreeGrafter"/>
</dbReference>
<proteinExistence type="predicted"/>
<dbReference type="OrthoDB" id="444127at2759"/>
<dbReference type="InterPro" id="IPR044924">
    <property type="entry name" value="HAD-SF_hydro_IA_REG-2-like_cap"/>
</dbReference>
<dbReference type="InterPro" id="IPR051828">
    <property type="entry name" value="HAD-like_hydrolase_domain"/>
</dbReference>
<dbReference type="SFLD" id="SFLDG01129">
    <property type="entry name" value="C1.5:_HAD__Beta-PGM__Phosphata"/>
    <property type="match status" value="1"/>
</dbReference>
<gene>
    <name evidence="1" type="ORF">BDZ94DRAFT_1234949</name>
</gene>
<dbReference type="InterPro" id="IPR023214">
    <property type="entry name" value="HAD_sf"/>
</dbReference>
<dbReference type="SFLD" id="SFLDS00003">
    <property type="entry name" value="Haloacid_Dehalogenase"/>
    <property type="match status" value="1"/>
</dbReference>
<dbReference type="Gene3D" id="1.10.150.720">
    <property type="entry name" value="Haloacid dehalogenase-like hydrolase"/>
    <property type="match status" value="1"/>
</dbReference>
<dbReference type="NCBIfam" id="TIGR01549">
    <property type="entry name" value="HAD-SF-IA-v1"/>
    <property type="match status" value="1"/>
</dbReference>
<evidence type="ECO:0000313" key="2">
    <source>
        <dbReference type="Proteomes" id="UP000807353"/>
    </source>
</evidence>
<dbReference type="InterPro" id="IPR006439">
    <property type="entry name" value="HAD-SF_hydro_IA"/>
</dbReference>